<feature type="transmembrane region" description="Helical" evidence="12">
    <location>
        <begin position="1572"/>
        <end position="1605"/>
    </location>
</feature>
<dbReference type="InterPro" id="IPR026899">
    <property type="entry name" value="FKS1-like_dom1"/>
</dbReference>
<feature type="compositionally biased region" description="Low complexity" evidence="11">
    <location>
        <begin position="56"/>
        <end position="66"/>
    </location>
</feature>
<evidence type="ECO:0000256" key="6">
    <source>
        <dbReference type="ARBA" id="ARBA00022692"/>
    </source>
</evidence>
<keyword evidence="7 12" id="KW-1133">Transmembrane helix</keyword>
<feature type="compositionally biased region" description="Low complexity" evidence="11">
    <location>
        <begin position="89"/>
        <end position="103"/>
    </location>
</feature>
<evidence type="ECO:0000256" key="9">
    <source>
        <dbReference type="ARBA" id="ARBA00031935"/>
    </source>
</evidence>
<evidence type="ECO:0000256" key="10">
    <source>
        <dbReference type="ARBA" id="ARBA00047777"/>
    </source>
</evidence>
<feature type="transmembrane region" description="Helical" evidence="12">
    <location>
        <begin position="676"/>
        <end position="698"/>
    </location>
</feature>
<dbReference type="Pfam" id="PF14288">
    <property type="entry name" value="FKS1_dom1"/>
    <property type="match status" value="1"/>
</dbReference>
<evidence type="ECO:0000256" key="4">
    <source>
        <dbReference type="ARBA" id="ARBA00022676"/>
    </source>
</evidence>
<feature type="transmembrane region" description="Helical" evidence="12">
    <location>
        <begin position="580"/>
        <end position="599"/>
    </location>
</feature>
<evidence type="ECO:0000256" key="11">
    <source>
        <dbReference type="SAM" id="MobiDB-lite"/>
    </source>
</evidence>
<feature type="compositionally biased region" description="Low complexity" evidence="11">
    <location>
        <begin position="1"/>
        <end position="16"/>
    </location>
</feature>
<keyword evidence="4" id="KW-0328">Glycosyltransferase</keyword>
<feature type="region of interest" description="Disordered" evidence="11">
    <location>
        <begin position="1814"/>
        <end position="1834"/>
    </location>
</feature>
<dbReference type="EMBL" id="MU854476">
    <property type="protein sequence ID" value="KAK4034533.1"/>
    <property type="molecule type" value="Genomic_DNA"/>
</dbReference>
<dbReference type="Gene3D" id="3.40.640.10">
    <property type="entry name" value="Type I PLP-dependent aspartate aminotransferase-like (Major domain)"/>
    <property type="match status" value="1"/>
</dbReference>
<feature type="transmembrane region" description="Helical" evidence="12">
    <location>
        <begin position="1768"/>
        <end position="1792"/>
    </location>
</feature>
<organism evidence="14 15">
    <name type="scientific">Parachaetomium inaequale</name>
    <dbReference type="NCBI Taxonomy" id="2588326"/>
    <lineage>
        <taxon>Eukaryota</taxon>
        <taxon>Fungi</taxon>
        <taxon>Dikarya</taxon>
        <taxon>Ascomycota</taxon>
        <taxon>Pezizomycotina</taxon>
        <taxon>Sordariomycetes</taxon>
        <taxon>Sordariomycetidae</taxon>
        <taxon>Sordariales</taxon>
        <taxon>Chaetomiaceae</taxon>
        <taxon>Parachaetomium</taxon>
    </lineage>
</organism>
<keyword evidence="6 12" id="KW-0812">Transmembrane</keyword>
<dbReference type="InterPro" id="IPR015421">
    <property type="entry name" value="PyrdxlP-dep_Trfase_major"/>
</dbReference>
<evidence type="ECO:0000259" key="13">
    <source>
        <dbReference type="SMART" id="SM01205"/>
    </source>
</evidence>
<dbReference type="PANTHER" id="PTHR12741:SF48">
    <property type="entry name" value="1,3-BETA-GLUCAN SYNTHASE COMPONENT FKS1-RELATED"/>
    <property type="match status" value="1"/>
</dbReference>
<evidence type="ECO:0000256" key="1">
    <source>
        <dbReference type="ARBA" id="ARBA00004141"/>
    </source>
</evidence>
<dbReference type="InterPro" id="IPR056261">
    <property type="entry name" value="FKS1-like_dom2"/>
</dbReference>
<feature type="transmembrane region" description="Helical" evidence="12">
    <location>
        <begin position="504"/>
        <end position="527"/>
    </location>
</feature>
<feature type="transmembrane region" description="Helical" evidence="12">
    <location>
        <begin position="539"/>
        <end position="560"/>
    </location>
</feature>
<keyword evidence="8 12" id="KW-0472">Membrane</keyword>
<dbReference type="GO" id="GO:0006075">
    <property type="term" value="P:(1-&gt;3)-beta-D-glucan biosynthetic process"/>
    <property type="evidence" value="ECO:0007669"/>
    <property type="project" value="InterPro"/>
</dbReference>
<comment type="subcellular location">
    <subcellularLocation>
        <location evidence="1">Membrane</location>
        <topology evidence="1">Multi-pass membrane protein</topology>
    </subcellularLocation>
</comment>
<name>A0AAN6PA37_9PEZI</name>
<dbReference type="EC" id="2.4.1.34" evidence="3"/>
<feature type="domain" description="1,3-beta-glucan synthase component FKS1-like" evidence="13">
    <location>
        <begin position="347"/>
        <end position="459"/>
    </location>
</feature>
<feature type="compositionally biased region" description="Polar residues" evidence="11">
    <location>
        <begin position="1814"/>
        <end position="1831"/>
    </location>
</feature>
<dbReference type="GO" id="GO:0000148">
    <property type="term" value="C:1,3-beta-D-glucan synthase complex"/>
    <property type="evidence" value="ECO:0007669"/>
    <property type="project" value="InterPro"/>
</dbReference>
<dbReference type="FunFam" id="3.40.640.10:FF:000059">
    <property type="entry name" value="Serine palmitoyl CoA transferase subunit LcbA"/>
    <property type="match status" value="1"/>
</dbReference>
<accession>A0AAN6PA37</accession>
<comment type="catalytic activity">
    <reaction evidence="10">
        <text>[(1-&gt;3)-beta-D-glucosyl](n) + UDP-alpha-D-glucose = [(1-&gt;3)-beta-D-glucosyl](n+1) + UDP + H(+)</text>
        <dbReference type="Rhea" id="RHEA:21476"/>
        <dbReference type="Rhea" id="RHEA-COMP:11146"/>
        <dbReference type="Rhea" id="RHEA-COMP:14303"/>
        <dbReference type="ChEBI" id="CHEBI:15378"/>
        <dbReference type="ChEBI" id="CHEBI:37671"/>
        <dbReference type="ChEBI" id="CHEBI:58223"/>
        <dbReference type="ChEBI" id="CHEBI:58885"/>
        <dbReference type="EC" id="2.4.1.34"/>
    </reaction>
</comment>
<dbReference type="InterPro" id="IPR015424">
    <property type="entry name" value="PyrdxlP-dep_Trfase"/>
</dbReference>
<dbReference type="Pfam" id="PF00155">
    <property type="entry name" value="Aminotran_1_2"/>
    <property type="match status" value="1"/>
</dbReference>
<dbReference type="InterPro" id="IPR003440">
    <property type="entry name" value="Glyco_trans_48_dom"/>
</dbReference>
<dbReference type="SUPFAM" id="SSF53383">
    <property type="entry name" value="PLP-dependent transferases"/>
    <property type="match status" value="1"/>
</dbReference>
<dbReference type="Proteomes" id="UP001303115">
    <property type="component" value="Unassembled WGS sequence"/>
</dbReference>
<dbReference type="SMART" id="SM01205">
    <property type="entry name" value="FKS1_dom1"/>
    <property type="match status" value="1"/>
</dbReference>
<dbReference type="Pfam" id="PF02364">
    <property type="entry name" value="Glucan_synthase"/>
    <property type="match status" value="1"/>
</dbReference>
<evidence type="ECO:0000256" key="2">
    <source>
        <dbReference type="ARBA" id="ARBA00009040"/>
    </source>
</evidence>
<dbReference type="InterPro" id="IPR004839">
    <property type="entry name" value="Aminotransferase_I/II_large"/>
</dbReference>
<feature type="transmembrane region" description="Helical" evidence="12">
    <location>
        <begin position="1646"/>
        <end position="1668"/>
    </location>
</feature>
<feature type="transmembrane region" description="Helical" evidence="12">
    <location>
        <begin position="1710"/>
        <end position="1731"/>
    </location>
</feature>
<feature type="compositionally biased region" description="Polar residues" evidence="11">
    <location>
        <begin position="168"/>
        <end position="183"/>
    </location>
</feature>
<dbReference type="Gene3D" id="3.90.1150.10">
    <property type="entry name" value="Aspartate Aminotransferase, domain 1"/>
    <property type="match status" value="1"/>
</dbReference>
<evidence type="ECO:0000256" key="8">
    <source>
        <dbReference type="ARBA" id="ARBA00023136"/>
    </source>
</evidence>
<keyword evidence="5" id="KW-0808">Transferase</keyword>
<evidence type="ECO:0000313" key="15">
    <source>
        <dbReference type="Proteomes" id="UP001303115"/>
    </source>
</evidence>
<reference evidence="15" key="1">
    <citation type="journal article" date="2023" name="Mol. Phylogenet. Evol.">
        <title>Genome-scale phylogeny and comparative genomics of the fungal order Sordariales.</title>
        <authorList>
            <person name="Hensen N."/>
            <person name="Bonometti L."/>
            <person name="Westerberg I."/>
            <person name="Brannstrom I.O."/>
            <person name="Guillou S."/>
            <person name="Cros-Aarteil S."/>
            <person name="Calhoun S."/>
            <person name="Haridas S."/>
            <person name="Kuo A."/>
            <person name="Mondo S."/>
            <person name="Pangilinan J."/>
            <person name="Riley R."/>
            <person name="LaButti K."/>
            <person name="Andreopoulos B."/>
            <person name="Lipzen A."/>
            <person name="Chen C."/>
            <person name="Yan M."/>
            <person name="Daum C."/>
            <person name="Ng V."/>
            <person name="Clum A."/>
            <person name="Steindorff A."/>
            <person name="Ohm R.A."/>
            <person name="Martin F."/>
            <person name="Silar P."/>
            <person name="Natvig D.O."/>
            <person name="Lalanne C."/>
            <person name="Gautier V."/>
            <person name="Ament-Velasquez S.L."/>
            <person name="Kruys A."/>
            <person name="Hutchinson M.I."/>
            <person name="Powell A.J."/>
            <person name="Barry K."/>
            <person name="Miller A.N."/>
            <person name="Grigoriev I.V."/>
            <person name="Debuchy R."/>
            <person name="Gladieux P."/>
            <person name="Hiltunen Thoren M."/>
            <person name="Johannesson H."/>
        </authorList>
    </citation>
    <scope>NUCLEOTIDE SEQUENCE [LARGE SCALE GENOMIC DNA]</scope>
    <source>
        <strain evidence="15">CBS 284.82</strain>
    </source>
</reference>
<feature type="transmembrane region" description="Helical" evidence="12">
    <location>
        <begin position="1493"/>
        <end position="1512"/>
    </location>
</feature>
<protein>
    <recommendedName>
        <fullName evidence="3">1,3-beta-glucan synthase</fullName>
        <ecNumber evidence="3">2.4.1.34</ecNumber>
    </recommendedName>
    <alternativeName>
        <fullName evidence="9">1,3-beta-D-glucan-UDP glucosyltransferase</fullName>
    </alternativeName>
</protein>
<dbReference type="GO" id="GO:0003843">
    <property type="term" value="F:1,3-beta-D-glucan synthase activity"/>
    <property type="evidence" value="ECO:0007669"/>
    <property type="project" value="UniProtKB-EC"/>
</dbReference>
<dbReference type="Pfam" id="PF23605">
    <property type="entry name" value="FKS1_dom2"/>
    <property type="match status" value="1"/>
</dbReference>
<evidence type="ECO:0000256" key="5">
    <source>
        <dbReference type="ARBA" id="ARBA00022679"/>
    </source>
</evidence>
<dbReference type="GO" id="GO:0030170">
    <property type="term" value="F:pyridoxal phosphate binding"/>
    <property type="evidence" value="ECO:0007669"/>
    <property type="project" value="InterPro"/>
</dbReference>
<sequence length="2380" mass="270076">MSGYQQGHAQGQAQGHQDYDDGYGHQGNADSYYQDDQHYYDNNGHNNTRAGGQQQGEGYYDESGYYNADPNNPYHQDGGYYDSHDQYQDDYYNGNGNDGYYDQGYDRAGYGNGQGHRNGSEEDSETFSDFTMRSDMARAAEMDYYGRGDERYNSYNDGQGGGRGYRPPSSQISYGGNRSSGASTPNYGMDYGNVLPAGQRSREPYPAWTSDAQIPLSKEEIEDIFLDLTAKFGFQRDSMRNMYDHLMVLLDSRASRMTPNQALLSLHADYIGGDNANYRKWYFAAHLDLDDAVGFANIKGRGGKRKNKKKKGAAENEAEALEDLEGDDSLEAAEYRWKTRMNRMSQHDRVRQVALYLLCWGEANQVRFMPELLCFIFKCADDYLNSPACQNMVEPVEEFTFLNNIITPLYQYCRDQGYEIVNGVYVRRERDHHQIIGYDDCNQLFWYPEGIERIVLQDKSKLVDVPPAERYLKLKDVEWKKVFFKTYKETRSWLHMLVNFNRIWILHITMFWFYTAYNAPTLITPIYEQQLDNPPPRAAHWSFVGFGGSIAALIQVLATLAEWLYVPRRWAGAQHLTKRLLFLLLVLVVNVGPGVYVFMPEANQTKYLEKQNGQIALALGIAQFFIALITYFFFAIMPLGGLFGSYLTKNSRRYVASQTFTASYPRLRGNDMALSFFMWLTVFGLKFGESYFFLTLSIRDVIRFLDIMDTSSCIGDEIVRRYLCQYQPQITMGLLVFTDLIFFFLDTYLMYVVVNTIISIARSFYLGSSILTPWRNVFSRLPKRMYSKVLATTDMAIKYKPKVLISQIWNAIVISMYREHLLAIDHVQKLLYHQVPSEQEGKRTLRAPTFFVSQEDHSFKTEYFPSHSEAERRISFFAQSLSTPIPEPLPVDNMPTFTVMIPHYSEKILLSLREIIREDEPYSRVTLLEYLKQLHPHEWDCFVKDTKILADETSQFNGEEDKEEKDTAKSKIDDLPFYCIGFKSSAPEYTLRTRIWASLRFQTLRAIKLLYRVENPEVVQMFGGNSDKLERELERMARRKFKLVVSMQRFSKFKKEEMENAEFLLRAYPDLQIAYLDEEPPVAEGEEPRLYSALIDGHSEIMENGMRRPKFRVQLSGNPILGDGKSDNQNHSIIFYRGEYIQLIDANQDNYLEECLKIRSVLAEFEEMTTEEVSPYTPGVKNNTAAPVAILGAREYIFSENIGILGDVAAGKEQTFGTLFARTLAQVGGKLHYGHPDFLNGIFMTTRGGVSKAQKGLHLNEDIYAGMNALLRGGRIKHCEYYQCGKGRDLGFGSILNFTTKIGTGMGEQMLSREYYYLGTQLPLDRFLSFYYAHPGFHLFMICLLQIGALRRETIPCDYNRKVPITDPLFPTGCSNTDALMDWVYRCILSIFFVFFISFRGPLRALTRFAKQFCSLSPFFEVFVCQIYANSVQADITFGGARYIGTGRGFATARIPFGVLYSRFAGPSIYFGSRMLMMLLFATITIWQAALVYFWVSLLALVFAWNDFFIDYRDYLRWLSRGNSRSHASSITGYKRKALGDPSAKMSADIISPLCLVATGVAKADQKATNSLLRVAIVAGAPIGINAGVAAMFFAMACCMGPLLSMCCKKFGAVLAAIAHAIAVIALLAMFEVMYFLQRFDFAKTLLGMIAVVAIQRFIIKLIITLALTREFKTDQSNIAFWTGKWYSMGWHSMSQPAREYLCKITELCLFAADFVLGHIILFLMVPFILVPQIDKLHSMMLFWLRPSRQIRPPIYSMKQTKLRRRRVIRYAILYFVLLVVFLALIVGPGVAGKYVPNSLFNMLASTKLAQPTGLDNNDTRGTAPTGTDNPDYTGLFTKSTTSAGRATATTTRGRTPNKIEKMDLHEVQAHLNEWLEEAAVTFQKVPGSAVLIRYVQSSYQNDPVRSAIELVLVIFFIRYLLAPSYSTSKQNYVKLTEDEIDELVEEWTPEPLVAPLTAQEEAELEKMPVIVGPTGPKSKLASGKTVTNLASYNFYNFNANEQIKEKAIQTLRIYGVGPCGPPQFYATQDVHMKTEADIASYLGTEGCIVYAHSFSTITSVIPSFCKRGDIIVADRGVNYSIRRGLEISRSNVKWYNHGDLEELEQVMRKVVKEQAGKKLTRRFIVTEALFETTGDINDLPKLIELKEKYKFRLMLDETWSFGVLGRTGRGLTEAQNVDPSQVDMIVGSLAGPLCAGGGFCAGAKDVVEHQRVSSTAYTFSAALPAMLAVTASESINLLQSNPEILLQCRENIRLMRAQLDPRSDWVVCTSAPENPVMLLVFKPDVVKARRLSVEDQERLLQECVDETLANGVLITRLKTMPISQHAMLKTNLYTVTPALKVCVASALSKKDVEKAGVTIRHAITKVMTRKTNNKLGLPA</sequence>
<evidence type="ECO:0000313" key="14">
    <source>
        <dbReference type="EMBL" id="KAK4034533.1"/>
    </source>
</evidence>
<feature type="transmembrane region" description="Helical" evidence="12">
    <location>
        <begin position="730"/>
        <end position="751"/>
    </location>
</feature>
<proteinExistence type="inferred from homology"/>
<gene>
    <name evidence="14" type="ORF">C8A01DRAFT_49115</name>
</gene>
<comment type="similarity">
    <text evidence="2">Belongs to the glycosyltransferase 48 family.</text>
</comment>
<dbReference type="GO" id="GO:0051278">
    <property type="term" value="P:fungal-type cell wall polysaccharide biosynthetic process"/>
    <property type="evidence" value="ECO:0007669"/>
    <property type="project" value="TreeGrafter"/>
</dbReference>
<dbReference type="GO" id="GO:0005886">
    <property type="term" value="C:plasma membrane"/>
    <property type="evidence" value="ECO:0007669"/>
    <property type="project" value="TreeGrafter"/>
</dbReference>
<evidence type="ECO:0000256" key="7">
    <source>
        <dbReference type="ARBA" id="ARBA00022989"/>
    </source>
</evidence>
<feature type="region of interest" description="Disordered" evidence="11">
    <location>
        <begin position="151"/>
        <end position="183"/>
    </location>
</feature>
<dbReference type="InterPro" id="IPR015422">
    <property type="entry name" value="PyrdxlP-dep_Trfase_small"/>
</dbReference>
<feature type="transmembrane region" description="Helical" evidence="12">
    <location>
        <begin position="1611"/>
        <end position="1634"/>
    </location>
</feature>
<feature type="transmembrane region" description="Helical" evidence="12">
    <location>
        <begin position="615"/>
        <end position="637"/>
    </location>
</feature>
<keyword evidence="15" id="KW-1185">Reference proteome</keyword>
<evidence type="ECO:0000256" key="3">
    <source>
        <dbReference type="ARBA" id="ARBA00012589"/>
    </source>
</evidence>
<evidence type="ECO:0000256" key="12">
    <source>
        <dbReference type="SAM" id="Phobius"/>
    </source>
</evidence>
<comment type="caution">
    <text evidence="14">The sequence shown here is derived from an EMBL/GenBank/DDBJ whole genome shotgun (WGS) entry which is preliminary data.</text>
</comment>
<dbReference type="PANTHER" id="PTHR12741">
    <property type="entry name" value="LYST-INTERACTING PROTEIN LIP5 DOPAMINE RESPONSIVE PROTEIN DRG-1"/>
    <property type="match status" value="1"/>
</dbReference>
<feature type="region of interest" description="Disordered" evidence="11">
    <location>
        <begin position="1"/>
        <end position="127"/>
    </location>
</feature>